<name>A0A422MDV0_LACPA</name>
<dbReference type="EMBL" id="LKFU01000025">
    <property type="protein sequence ID" value="RND88402.1"/>
    <property type="molecule type" value="Genomic_DNA"/>
</dbReference>
<proteinExistence type="predicted"/>
<dbReference type="RefSeq" id="WP_016366619.1">
    <property type="nucleotide sequence ID" value="NZ_CAJHQN010000007.1"/>
</dbReference>
<dbReference type="NCBIfam" id="NF047400">
    <property type="entry name" value="MazE_PemI_antitoxin"/>
    <property type="match status" value="1"/>
</dbReference>
<dbReference type="AlphaFoldDB" id="A0A422MDV0"/>
<gene>
    <name evidence="1" type="ORF">FAM18172_00425</name>
</gene>
<evidence type="ECO:0000313" key="1">
    <source>
        <dbReference type="EMBL" id="RND88402.1"/>
    </source>
</evidence>
<evidence type="ECO:0000313" key="2">
    <source>
        <dbReference type="Proteomes" id="UP000285532"/>
    </source>
</evidence>
<organism evidence="1 2">
    <name type="scientific">Lacticaseibacillus paracasei</name>
    <name type="common">Lactobacillus paracasei</name>
    <dbReference type="NCBI Taxonomy" id="1597"/>
    <lineage>
        <taxon>Bacteria</taxon>
        <taxon>Bacillati</taxon>
        <taxon>Bacillota</taxon>
        <taxon>Bacilli</taxon>
        <taxon>Lactobacillales</taxon>
        <taxon>Lactobacillaceae</taxon>
        <taxon>Lacticaseibacillus</taxon>
    </lineage>
</organism>
<reference evidence="1 2" key="1">
    <citation type="journal article" date="2018" name="Front. Microbiol.">
        <title>Conversion of Methionine to Cysteine in Lactobacillus paracasei Depends on the Highly Mobile cysK-ctl-cysE Gene Cluster.</title>
        <authorList>
            <person name="Wuthrich D."/>
            <person name="Irmler S."/>
            <person name="Berthoud H."/>
            <person name="Guggenbuhl B."/>
            <person name="Eugster E."/>
            <person name="Bruggmann R."/>
        </authorList>
    </citation>
    <scope>NUCLEOTIDE SEQUENCE [LARGE SCALE GENOMIC DNA]</scope>
    <source>
        <strain evidence="1 2">FAM18172</strain>
    </source>
</reference>
<protein>
    <submittedName>
        <fullName evidence="1">Uncharacterized protein</fullName>
    </submittedName>
</protein>
<dbReference type="Proteomes" id="UP000285532">
    <property type="component" value="Unassembled WGS sequence"/>
</dbReference>
<accession>A0A422MDV0</accession>
<sequence>MTIKSRKQGTSVVLTIPAEFRVQPNMEFVPRQLPDGTIQFVPVTTDKFPDIWNDEPEQIEAFNRSIGMQDDGVSYGRENTDY</sequence>
<comment type="caution">
    <text evidence="1">The sequence shown here is derived from an EMBL/GenBank/DDBJ whole genome shotgun (WGS) entry which is preliminary data.</text>
</comment>